<organism evidence="1 2">
    <name type="scientific">Lichtheimia corymbifera JMRC:FSU:9682</name>
    <dbReference type="NCBI Taxonomy" id="1263082"/>
    <lineage>
        <taxon>Eukaryota</taxon>
        <taxon>Fungi</taxon>
        <taxon>Fungi incertae sedis</taxon>
        <taxon>Mucoromycota</taxon>
        <taxon>Mucoromycotina</taxon>
        <taxon>Mucoromycetes</taxon>
        <taxon>Mucorales</taxon>
        <taxon>Lichtheimiaceae</taxon>
        <taxon>Lichtheimia</taxon>
    </lineage>
</organism>
<keyword evidence="2" id="KW-1185">Reference proteome</keyword>
<dbReference type="AlphaFoldDB" id="A0A068RV51"/>
<dbReference type="Proteomes" id="UP000027586">
    <property type="component" value="Unassembled WGS sequence"/>
</dbReference>
<name>A0A068RV51_9FUNG</name>
<reference evidence="1" key="1">
    <citation type="submission" date="2013-08" db="EMBL/GenBank/DDBJ databases">
        <title>Gene expansion shapes genome architecture in the human pathogen Lichtheimia corymbifera: an evolutionary genomics analysis in the ancient terrestrial Mucorales (Mucoromycotina).</title>
        <authorList>
            <person name="Schwartze V.U."/>
            <person name="Winter S."/>
            <person name="Shelest E."/>
            <person name="Marcet-Houben M."/>
            <person name="Horn F."/>
            <person name="Wehner S."/>
            <person name="Hoffmann K."/>
            <person name="Riege K."/>
            <person name="Sammeth M."/>
            <person name="Nowrousian M."/>
            <person name="Valiante V."/>
            <person name="Linde J."/>
            <person name="Jacobsen I.D."/>
            <person name="Marz M."/>
            <person name="Brakhage A.A."/>
            <person name="Gabaldon T."/>
            <person name="Bocker S."/>
            <person name="Voigt K."/>
        </authorList>
    </citation>
    <scope>NUCLEOTIDE SEQUENCE [LARGE SCALE GENOMIC DNA]</scope>
    <source>
        <strain evidence="1">FSU 9682</strain>
    </source>
</reference>
<sequence>MLYFLQLSSYFAHRHGRLRRPSSFILVLAPRHSPQSPPQSSPNIQKHGSGKEWDLAGFVMELVAVSSLL</sequence>
<dbReference type="EMBL" id="CBTN010000018">
    <property type="protein sequence ID" value="CDH53580.1"/>
    <property type="molecule type" value="Genomic_DNA"/>
</dbReference>
<evidence type="ECO:0000313" key="1">
    <source>
        <dbReference type="EMBL" id="CDH53580.1"/>
    </source>
</evidence>
<comment type="caution">
    <text evidence="1">The sequence shown here is derived from an EMBL/GenBank/DDBJ whole genome shotgun (WGS) entry which is preliminary data.</text>
</comment>
<gene>
    <name evidence="1" type="ORF">LCOR_04918.1</name>
</gene>
<protein>
    <submittedName>
        <fullName evidence="1">Uncharacterized protein</fullName>
    </submittedName>
</protein>
<dbReference type="VEuPathDB" id="FungiDB:LCOR_04918.1"/>
<proteinExistence type="predicted"/>
<evidence type="ECO:0000313" key="2">
    <source>
        <dbReference type="Proteomes" id="UP000027586"/>
    </source>
</evidence>
<accession>A0A068RV51</accession>